<feature type="region of interest" description="Disordered" evidence="6">
    <location>
        <begin position="1"/>
        <end position="29"/>
    </location>
</feature>
<name>A0ABR9P642_9ACTN</name>
<evidence type="ECO:0000256" key="4">
    <source>
        <dbReference type="ARBA" id="ARBA00022840"/>
    </source>
</evidence>
<dbReference type="Gene3D" id="1.10.510.10">
    <property type="entry name" value="Transferase(Phosphotransferase) domain 1"/>
    <property type="match status" value="1"/>
</dbReference>
<keyword evidence="1" id="KW-0808">Transferase</keyword>
<dbReference type="SMART" id="SM00220">
    <property type="entry name" value="S_TKc"/>
    <property type="match status" value="1"/>
</dbReference>
<organism evidence="8 9">
    <name type="scientific">Nocardiopsis coralli</name>
    <dbReference type="NCBI Taxonomy" id="2772213"/>
    <lineage>
        <taxon>Bacteria</taxon>
        <taxon>Bacillati</taxon>
        <taxon>Actinomycetota</taxon>
        <taxon>Actinomycetes</taxon>
        <taxon>Streptosporangiales</taxon>
        <taxon>Nocardiopsidaceae</taxon>
        <taxon>Nocardiopsis</taxon>
    </lineage>
</organism>
<reference evidence="8 9" key="1">
    <citation type="submission" date="2020-09" db="EMBL/GenBank/DDBJ databases">
        <title>Diversity and distribution of actinomycetes associated with coral in the coast of Hainan.</title>
        <authorList>
            <person name="Li F."/>
        </authorList>
    </citation>
    <scope>NUCLEOTIDE SEQUENCE [LARGE SCALE GENOMIC DNA]</scope>
    <source>
        <strain evidence="8 9">HNM0947</strain>
    </source>
</reference>
<dbReference type="InterPro" id="IPR011009">
    <property type="entry name" value="Kinase-like_dom_sf"/>
</dbReference>
<dbReference type="InterPro" id="IPR008271">
    <property type="entry name" value="Ser/Thr_kinase_AS"/>
</dbReference>
<comment type="caution">
    <text evidence="8">The sequence shown here is derived from an EMBL/GenBank/DDBJ whole genome shotgun (WGS) entry which is preliminary data.</text>
</comment>
<dbReference type="CDD" id="cd14014">
    <property type="entry name" value="STKc_PknB_like"/>
    <property type="match status" value="1"/>
</dbReference>
<dbReference type="InterPro" id="IPR017441">
    <property type="entry name" value="Protein_kinase_ATP_BS"/>
</dbReference>
<gene>
    <name evidence="8" type="ORF">IDM40_11270</name>
</gene>
<keyword evidence="9" id="KW-1185">Reference proteome</keyword>
<feature type="binding site" evidence="5">
    <location>
        <position position="59"/>
    </location>
    <ligand>
        <name>ATP</name>
        <dbReference type="ChEBI" id="CHEBI:30616"/>
    </ligand>
</feature>
<dbReference type="PROSITE" id="PS50011">
    <property type="entry name" value="PROTEIN_KINASE_DOM"/>
    <property type="match status" value="1"/>
</dbReference>
<evidence type="ECO:0000256" key="1">
    <source>
        <dbReference type="ARBA" id="ARBA00022679"/>
    </source>
</evidence>
<dbReference type="EMBL" id="JADBGI010000008">
    <property type="protein sequence ID" value="MBE2999281.1"/>
    <property type="molecule type" value="Genomic_DNA"/>
</dbReference>
<evidence type="ECO:0000256" key="6">
    <source>
        <dbReference type="SAM" id="MobiDB-lite"/>
    </source>
</evidence>
<keyword evidence="8" id="KW-0723">Serine/threonine-protein kinase</keyword>
<dbReference type="PROSITE" id="PS00107">
    <property type="entry name" value="PROTEIN_KINASE_ATP"/>
    <property type="match status" value="1"/>
</dbReference>
<dbReference type="Proteomes" id="UP000806528">
    <property type="component" value="Unassembled WGS sequence"/>
</dbReference>
<feature type="region of interest" description="Disordered" evidence="6">
    <location>
        <begin position="350"/>
        <end position="371"/>
    </location>
</feature>
<proteinExistence type="predicted"/>
<feature type="domain" description="Protein kinase" evidence="7">
    <location>
        <begin position="31"/>
        <end position="284"/>
    </location>
</feature>
<dbReference type="Pfam" id="PF00069">
    <property type="entry name" value="Pkinase"/>
    <property type="match status" value="1"/>
</dbReference>
<keyword evidence="4 5" id="KW-0067">ATP-binding</keyword>
<evidence type="ECO:0000313" key="8">
    <source>
        <dbReference type="EMBL" id="MBE2999281.1"/>
    </source>
</evidence>
<dbReference type="SUPFAM" id="SSF56112">
    <property type="entry name" value="Protein kinase-like (PK-like)"/>
    <property type="match status" value="1"/>
</dbReference>
<dbReference type="RefSeq" id="WP_193121905.1">
    <property type="nucleotide sequence ID" value="NZ_JADBGI010000008.1"/>
</dbReference>
<sequence>MTPQTPPFDRDRLPPGAGPRSDDDPSRLGPYEVVARIGAGGMGSVYAGIDGSGGCAAVKVVHEHFAADTEFRARFAREAGLVARVRATCTPAFLGSDVEAEAPWLATEYVPGLTLRQYVRAHGPLSGGTLTAFAAGLAEALVAIHAAGVVHRDLKPGNVILAPDGPKVLDFGIARAADGTALTATGGLLGTPGWVPPERYEGEDATAATDMFAWGGLVLQAATGRDPFGGDGAEAVTHRVRTQEADLTGLPSYLVPLVRAALGPDPRQRPTACQALAELTGGWQATQVGRAAADDPTEVVPELLATEWRGVGGAPPEPGRSGRRGRALLMGGGAVVLVAALLGTWFVVRPGEDAEPPEDPEPAGPAVARDPEDADAVIEEAVELAVGASDYQFRRVRELGTEIGHPNIDVVEYTEEPVRAQQRWGYDPAGASLGLRHGDDLEEEVAGLVRYLGDDLEEMQEDLDYYEGPFSTGDEPFDPDLRAVVLGIELVAEQDEQVTYQGESWAPVPDTESTGVGRHVEFEEAQGHHYSGTYTGEEGTEESFDLWIDEDGYPLHFASFEDGEVGGTYSEDLAHSTTTSFNFGEPVDIHIPSEEEISPDRPEI</sequence>
<dbReference type="InterPro" id="IPR000719">
    <property type="entry name" value="Prot_kinase_dom"/>
</dbReference>
<dbReference type="PROSITE" id="PS00108">
    <property type="entry name" value="PROTEIN_KINASE_ST"/>
    <property type="match status" value="1"/>
</dbReference>
<evidence type="ECO:0000256" key="2">
    <source>
        <dbReference type="ARBA" id="ARBA00022741"/>
    </source>
</evidence>
<dbReference type="Gene3D" id="3.30.200.20">
    <property type="entry name" value="Phosphorylase Kinase, domain 1"/>
    <property type="match status" value="1"/>
</dbReference>
<evidence type="ECO:0000256" key="5">
    <source>
        <dbReference type="PROSITE-ProRule" id="PRU10141"/>
    </source>
</evidence>
<dbReference type="PANTHER" id="PTHR43289">
    <property type="entry name" value="MITOGEN-ACTIVATED PROTEIN KINASE KINASE KINASE 20-RELATED"/>
    <property type="match status" value="1"/>
</dbReference>
<accession>A0ABR9P642</accession>
<protein>
    <submittedName>
        <fullName evidence="8">Serine/threonine protein kinase</fullName>
    </submittedName>
</protein>
<evidence type="ECO:0000313" key="9">
    <source>
        <dbReference type="Proteomes" id="UP000806528"/>
    </source>
</evidence>
<keyword evidence="3 8" id="KW-0418">Kinase</keyword>
<dbReference type="GO" id="GO:0004674">
    <property type="term" value="F:protein serine/threonine kinase activity"/>
    <property type="evidence" value="ECO:0007669"/>
    <property type="project" value="UniProtKB-KW"/>
</dbReference>
<evidence type="ECO:0000259" key="7">
    <source>
        <dbReference type="PROSITE" id="PS50011"/>
    </source>
</evidence>
<evidence type="ECO:0000256" key="3">
    <source>
        <dbReference type="ARBA" id="ARBA00022777"/>
    </source>
</evidence>
<dbReference type="PANTHER" id="PTHR43289:SF34">
    <property type="entry name" value="SERINE_THREONINE-PROTEIN KINASE YBDM-RELATED"/>
    <property type="match status" value="1"/>
</dbReference>
<keyword evidence="2 5" id="KW-0547">Nucleotide-binding</keyword>